<feature type="transmembrane region" description="Helical" evidence="1">
    <location>
        <begin position="74"/>
        <end position="91"/>
    </location>
</feature>
<organism evidence="3">
    <name type="scientific">Candidatus Nitricoxidivorans perseverans</name>
    <dbReference type="NCBI Taxonomy" id="2975601"/>
    <lineage>
        <taxon>Bacteria</taxon>
        <taxon>Pseudomonadati</taxon>
        <taxon>Pseudomonadota</taxon>
        <taxon>Betaproteobacteria</taxon>
        <taxon>Nitrosomonadales</taxon>
        <taxon>Sterolibacteriaceae</taxon>
        <taxon>Candidatus Nitricoxidivorans</taxon>
    </lineage>
</organism>
<dbReference type="Proteomes" id="UP001234916">
    <property type="component" value="Chromosome"/>
</dbReference>
<dbReference type="InterPro" id="IPR058581">
    <property type="entry name" value="TM_HPP"/>
</dbReference>
<evidence type="ECO:0000313" key="3">
    <source>
        <dbReference type="EMBL" id="WIM04878.1"/>
    </source>
</evidence>
<feature type="domain" description="HPP transmembrane region" evidence="2">
    <location>
        <begin position="18"/>
        <end position="172"/>
    </location>
</feature>
<keyword evidence="1" id="KW-0472">Membrane</keyword>
<accession>A0AA49FJY6</accession>
<keyword evidence="1" id="KW-0812">Transmembrane</keyword>
<dbReference type="AlphaFoldDB" id="A0AA49FJY6"/>
<dbReference type="PANTHER" id="PTHR33741">
    <property type="entry name" value="TRANSMEMBRANE PROTEIN DDB_G0269096-RELATED"/>
    <property type="match status" value="1"/>
</dbReference>
<feature type="transmembrane region" description="Helical" evidence="1">
    <location>
        <begin position="27"/>
        <end position="44"/>
    </location>
</feature>
<dbReference type="KEGG" id="npv:OHM77_09205"/>
<gene>
    <name evidence="3" type="ORF">OHM77_09205</name>
</gene>
<keyword evidence="1" id="KW-1133">Transmembrane helix</keyword>
<name>A0AA49FJY6_9PROT</name>
<dbReference type="PANTHER" id="PTHR33741:SF5">
    <property type="entry name" value="TRANSMEMBRANE PROTEIN DDB_G0269096-RELATED"/>
    <property type="match status" value="1"/>
</dbReference>
<reference evidence="3" key="1">
    <citation type="journal article" date="2023" name="Nat. Microbiol.">
        <title>Enrichment and characterization of a nitric oxide-reducing microbial community in a continuous bioreactor.</title>
        <authorList>
            <person name="Garrido-Amador P."/>
            <person name="Stortenbeker N."/>
            <person name="Wessels H.J.C.T."/>
            <person name="Speth D.R."/>
            <person name="Garcia-Heredia I."/>
            <person name="Kartal B."/>
        </authorList>
    </citation>
    <scope>NUCLEOTIDE SEQUENCE</scope>
    <source>
        <strain evidence="3">MAG1</strain>
    </source>
</reference>
<evidence type="ECO:0000259" key="2">
    <source>
        <dbReference type="Pfam" id="PF04982"/>
    </source>
</evidence>
<sequence>MKGWREFLKRFLPEPAGVPLAEQWRSALTAAAAVLAVTFMSTALLHTPLFVAAALGASAVMVFALPASPLAQPWSVVMGYAVSALIGVTAARLVPQLPLAAALAVGLCTLGMLALRCMHPPGGAVALFAVVGGDAVRTLGFQYVLSPVLTNALLLVMVALVANNLIPGRHYPRRLQAPNLKPLMRLGLCHEDLERALEHYGRVIDVSGEELDEILVIAEHEARERQAARR</sequence>
<protein>
    <submittedName>
        <fullName evidence="3">HPP family protein</fullName>
    </submittedName>
</protein>
<proteinExistence type="predicted"/>
<feature type="transmembrane region" description="Helical" evidence="1">
    <location>
        <begin position="97"/>
        <end position="115"/>
    </location>
</feature>
<dbReference type="EMBL" id="CP107246">
    <property type="protein sequence ID" value="WIM04878.1"/>
    <property type="molecule type" value="Genomic_DNA"/>
</dbReference>
<feature type="transmembrane region" description="Helical" evidence="1">
    <location>
        <begin position="148"/>
        <end position="166"/>
    </location>
</feature>
<dbReference type="InterPro" id="IPR007065">
    <property type="entry name" value="HPP"/>
</dbReference>
<dbReference type="Pfam" id="PF04982">
    <property type="entry name" value="TM_HPP"/>
    <property type="match status" value="1"/>
</dbReference>
<evidence type="ECO:0000256" key="1">
    <source>
        <dbReference type="SAM" id="Phobius"/>
    </source>
</evidence>